<dbReference type="PANTHER" id="PTHR23140">
    <property type="entry name" value="RNA PROCESSING PROTEIN LD23810P"/>
    <property type="match status" value="1"/>
</dbReference>
<feature type="region of interest" description="Disordered" evidence="1">
    <location>
        <begin position="829"/>
        <end position="1409"/>
    </location>
</feature>
<feature type="compositionally biased region" description="Basic and acidic residues" evidence="1">
    <location>
        <begin position="940"/>
        <end position="949"/>
    </location>
</feature>
<evidence type="ECO:0000256" key="1">
    <source>
        <dbReference type="SAM" id="MobiDB-lite"/>
    </source>
</evidence>
<dbReference type="PROSITE" id="PS50102">
    <property type="entry name" value="RRM"/>
    <property type="match status" value="1"/>
</dbReference>
<dbReference type="CDD" id="cd16983">
    <property type="entry name" value="CID_SCAF8_like"/>
    <property type="match status" value="1"/>
</dbReference>
<feature type="compositionally biased region" description="Gly residues" evidence="1">
    <location>
        <begin position="916"/>
        <end position="934"/>
    </location>
</feature>
<evidence type="ECO:0000313" key="3">
    <source>
        <dbReference type="Proteomes" id="UP000076408"/>
    </source>
</evidence>
<feature type="compositionally biased region" description="Low complexity" evidence="1">
    <location>
        <begin position="1104"/>
        <end position="1119"/>
    </location>
</feature>
<dbReference type="Gene3D" id="1.25.40.90">
    <property type="match status" value="1"/>
</dbReference>
<dbReference type="Pfam" id="PF00076">
    <property type="entry name" value="RRM_1"/>
    <property type="match status" value="1"/>
</dbReference>
<feature type="compositionally biased region" description="Gly residues" evidence="1">
    <location>
        <begin position="985"/>
        <end position="1006"/>
    </location>
</feature>
<feature type="compositionally biased region" description="Basic and acidic residues" evidence="1">
    <location>
        <begin position="413"/>
        <end position="443"/>
    </location>
</feature>
<organism evidence="2 3">
    <name type="scientific">Anopheles stephensi</name>
    <name type="common">Indo-Pakistan malaria mosquito</name>
    <dbReference type="NCBI Taxonomy" id="30069"/>
    <lineage>
        <taxon>Eukaryota</taxon>
        <taxon>Metazoa</taxon>
        <taxon>Ecdysozoa</taxon>
        <taxon>Arthropoda</taxon>
        <taxon>Hexapoda</taxon>
        <taxon>Insecta</taxon>
        <taxon>Pterygota</taxon>
        <taxon>Neoptera</taxon>
        <taxon>Endopterygota</taxon>
        <taxon>Diptera</taxon>
        <taxon>Nematocera</taxon>
        <taxon>Culicoidea</taxon>
        <taxon>Culicidae</taxon>
        <taxon>Anophelinae</taxon>
        <taxon>Anopheles</taxon>
    </lineage>
</organism>
<dbReference type="OMA" id="DRGGEMM"/>
<dbReference type="Proteomes" id="UP000076408">
    <property type="component" value="Unassembled WGS sequence"/>
</dbReference>
<feature type="compositionally biased region" description="Basic and acidic residues" evidence="1">
    <location>
        <begin position="892"/>
        <end position="903"/>
    </location>
</feature>
<protein>
    <recommendedName>
        <fullName evidence="4">RRM domain-containing protein</fullName>
    </recommendedName>
</protein>
<feature type="compositionally biased region" description="Low complexity" evidence="1">
    <location>
        <begin position="1007"/>
        <end position="1033"/>
    </location>
</feature>
<dbReference type="EnsemblMetazoa" id="ASTEI03400-RA">
    <property type="protein sequence ID" value="ASTEI03400-PA"/>
    <property type="gene ID" value="ASTEI03400"/>
</dbReference>
<dbReference type="STRING" id="30069.A0A182Y4L4"/>
<dbReference type="SMART" id="SM00582">
    <property type="entry name" value="RPR"/>
    <property type="match status" value="1"/>
</dbReference>
<dbReference type="InterPro" id="IPR006569">
    <property type="entry name" value="CID_dom"/>
</dbReference>
<sequence>METVRVFNQELSGLYESKPPISKAKMASITRSAMKAIKFYKHVVQSVEKFIQKCKCEYKIPGLYVIDSIVRQSRHQFGPEKDVFAPRFARNMESTFAHLFRCPPEDKSKIIRVLNLWQKNMVFLPEVIQPLFDLANPDHPIHQQYNAQVLQEQGGANGMNLGGGLAHDSPVGGSMGGMDDHSGQLQMGETKQLDPSTIRQLQQFQQILMRQTSGDQANAVSKDQVKFNKKLLDFDYGSDDDDDKNSPSVPIPGNTGMPDLSQMPGGNIAQILSDPNVLKQLQNLQKLKQQDEKQTKLSEMLLKEEKFEKHLASVLMKLPFANECDLSRQPQIDLNAGGIGLGGSGSGTAGGSGGGGGNSDRYKSSSSSSRRKSRSRSPRDRRGGTGGRGGGRGRSHSRSRSVSPRSSRRRSSRDRGSTSTKDREREKEHERERKRKGLPEMKKENLSVCSTTLWVGHLSKLVQQEELSDTFGKYGDIVSIDMIPPRGCAFIVMNRRQDAFKSMQSLKNHKMHGRTITISWAAGKGVKSKEWKDYWDLDLGVSYIPWSKLSPSTDLESLEDGGMFDEDTMPQWMKEKSAVGGGAVGIGSAAAAAAAAMGLSLAPGMGLKKLDGTDLSTAAAAAAMLNPSLFPLSAVDTSQPPPTAMMGMGMPPFQMGPVARLPIPMGIPMGPNMVPGLGINVPPPGMMLSGNAPPLPMGGFGVLPPPPPSSGSSGTGMMGNGGGSSNLISSNMSKSSADDMDIEMEDEHTANPAPMVGGQSSGAFFNQPPPPLMPPSAANLPPGPPGNAVGFFGALAGNMQDNGGPLDIASDDGDGEAGGMGRAAREFLQRANEEGRDVRGRGGDRNRGEARDQRGGFDRGGGDSGARRDRGERGSRWGNNFRGGEGPNNQQQDDRPLSERLRELAGVLEFNNQQQRGGGGGGGVGGGRNFGRGGFDGDDFGNRDGDFSRRGGNFQQNRFNNNAGGNGGDGGGRNMGRNGPFGNQQQGGGRGGNGGGMFGNRTGGGRNNNQQQQQQQQRGQFFNDDRQQQQGGFFDRDEGSNGYDSGGNTSNSGNNRRNWNDRSGRGGNRDEGNRGRGGGRQQNWRSGDESAGSGDGGGGGGGQRFNNARGGNNNRNQGGNRAGGGPARWDDDDETWDDANNRSTTGRPAQFSANARQQRRNSEGNDEQGQQQQEQEAHREGQPETEDMTMCDEQSSRHSEHDTARDMHSNALNRHIGDGEEAADGRRFARNLHHRNDEVDDERPQPILYSPEPEDESDQTNNNNNNNQFGGEDNSNYRDDGERRYNNDNAEREYRNSDAEGANHPDEYQPQEDTSTFGRVSEERLESQRNDDAPPQREEQNDYSRNESEQHNLPANDDHDRNEREAAGGSSPTTTMPVCEPRQDNADSNVPTNDNTEDNEAAQAESVAC</sequence>
<feature type="compositionally biased region" description="Gly residues" evidence="1">
    <location>
        <begin position="1093"/>
        <end position="1103"/>
    </location>
</feature>
<feature type="compositionally biased region" description="Gly residues" evidence="1">
    <location>
        <begin position="964"/>
        <end position="974"/>
    </location>
</feature>
<feature type="compositionally biased region" description="Low complexity" evidence="1">
    <location>
        <begin position="975"/>
        <end position="984"/>
    </location>
</feature>
<accession>A0A182Y4L4</accession>
<dbReference type="SUPFAM" id="SSF48464">
    <property type="entry name" value="ENTH/VHS domain"/>
    <property type="match status" value="1"/>
</dbReference>
<reference evidence="2" key="2">
    <citation type="submission" date="2020-05" db="UniProtKB">
        <authorList>
            <consortium name="EnsemblMetazoa"/>
        </authorList>
    </citation>
    <scope>IDENTIFICATION</scope>
    <source>
        <strain evidence="2">Indian</strain>
    </source>
</reference>
<feature type="region of interest" description="Disordered" evidence="1">
    <location>
        <begin position="758"/>
        <end position="783"/>
    </location>
</feature>
<dbReference type="VEuPathDB" id="VectorBase:ASTEI03400"/>
<dbReference type="InterPro" id="IPR051485">
    <property type="entry name" value="SR-CTD_assoc_factor"/>
</dbReference>
<dbReference type="GO" id="GO:0005634">
    <property type="term" value="C:nucleus"/>
    <property type="evidence" value="ECO:0007669"/>
    <property type="project" value="TreeGrafter"/>
</dbReference>
<feature type="compositionally biased region" description="Low complexity" evidence="1">
    <location>
        <begin position="1081"/>
        <end position="1092"/>
    </location>
</feature>
<dbReference type="InterPro" id="IPR035979">
    <property type="entry name" value="RBD_domain_sf"/>
</dbReference>
<feature type="compositionally biased region" description="Polar residues" evidence="1">
    <location>
        <begin position="1141"/>
        <end position="1156"/>
    </location>
</feature>
<feature type="compositionally biased region" description="Basic and acidic residues" evidence="1">
    <location>
        <begin position="1320"/>
        <end position="1366"/>
    </location>
</feature>
<feature type="compositionally biased region" description="Basic and acidic residues" evidence="1">
    <location>
        <begin position="1215"/>
        <end position="1227"/>
    </location>
</feature>
<dbReference type="InterPro" id="IPR008942">
    <property type="entry name" value="ENTH_VHS"/>
</dbReference>
<dbReference type="InterPro" id="IPR012677">
    <property type="entry name" value="Nucleotide-bd_a/b_plait_sf"/>
</dbReference>
<feature type="compositionally biased region" description="Basic and acidic residues" evidence="1">
    <location>
        <begin position="829"/>
        <end position="875"/>
    </location>
</feature>
<dbReference type="PROSITE" id="PS51391">
    <property type="entry name" value="CID"/>
    <property type="match status" value="1"/>
</dbReference>
<evidence type="ECO:0008006" key="4">
    <source>
        <dbReference type="Google" id="ProtNLM"/>
    </source>
</evidence>
<feature type="compositionally biased region" description="Basic and acidic residues" evidence="1">
    <location>
        <begin position="1194"/>
        <end position="1208"/>
    </location>
</feature>
<feature type="compositionally biased region" description="Basic and acidic residues" evidence="1">
    <location>
        <begin position="1275"/>
        <end position="1307"/>
    </location>
</feature>
<dbReference type="VEuPathDB" id="VectorBase:ASTEI20_040796"/>
<dbReference type="Gene3D" id="3.30.70.330">
    <property type="match status" value="1"/>
</dbReference>
<feature type="region of interest" description="Disordered" evidence="1">
    <location>
        <begin position="236"/>
        <end position="258"/>
    </location>
</feature>
<dbReference type="FunFam" id="3.30.70.330:FF:000576">
    <property type="entry name" value="Uncharacterized protein, isoform B"/>
    <property type="match status" value="1"/>
</dbReference>
<keyword evidence="3" id="KW-1185">Reference proteome</keyword>
<proteinExistence type="predicted"/>
<feature type="compositionally biased region" description="Low complexity" evidence="1">
    <location>
        <begin position="1040"/>
        <end position="1057"/>
    </location>
</feature>
<dbReference type="Pfam" id="PF04818">
    <property type="entry name" value="CID"/>
    <property type="match status" value="1"/>
</dbReference>
<dbReference type="PANTHER" id="PTHR23140:SF4">
    <property type="entry name" value="PROTEIN CBR-NRD-1"/>
    <property type="match status" value="1"/>
</dbReference>
<dbReference type="SUPFAM" id="SSF54928">
    <property type="entry name" value="RNA-binding domain, RBD"/>
    <property type="match status" value="1"/>
</dbReference>
<feature type="compositionally biased region" description="Low complexity" evidence="1">
    <location>
        <begin position="950"/>
        <end position="963"/>
    </location>
</feature>
<name>A0A182Y4L4_ANOST</name>
<feature type="compositionally biased region" description="Basic and acidic residues" evidence="1">
    <location>
        <begin position="1058"/>
        <end position="1074"/>
    </location>
</feature>
<feature type="region of interest" description="Disordered" evidence="1">
    <location>
        <begin position="345"/>
        <end position="443"/>
    </location>
</feature>
<feature type="compositionally biased region" description="Gly residues" evidence="1">
    <location>
        <begin position="345"/>
        <end position="358"/>
    </location>
</feature>
<dbReference type="InterPro" id="IPR000504">
    <property type="entry name" value="RRM_dom"/>
</dbReference>
<evidence type="ECO:0000313" key="2">
    <source>
        <dbReference type="EnsemblMetazoa" id="ASTEI03400-PA"/>
    </source>
</evidence>
<dbReference type="FunFam" id="1.25.40.90:FF:000004">
    <property type="entry name" value="splicing factor, arginine/serine-rich 15"/>
    <property type="match status" value="1"/>
</dbReference>
<dbReference type="GO" id="GO:0003723">
    <property type="term" value="F:RNA binding"/>
    <property type="evidence" value="ECO:0007669"/>
    <property type="project" value="UniProtKB-UniRule"/>
</dbReference>
<reference evidence="3" key="1">
    <citation type="journal article" date="2014" name="Genome Biol.">
        <title>Genome analysis of a major urban malaria vector mosquito, Anopheles stephensi.</title>
        <authorList>
            <person name="Jiang X."/>
            <person name="Peery A."/>
            <person name="Hall A.B."/>
            <person name="Sharma A."/>
            <person name="Chen X.G."/>
            <person name="Waterhouse R.M."/>
            <person name="Komissarov A."/>
            <person name="Riehle M.M."/>
            <person name="Shouche Y."/>
            <person name="Sharakhova M.V."/>
            <person name="Lawson D."/>
            <person name="Pakpour N."/>
            <person name="Arensburger P."/>
            <person name="Davidson V.L."/>
            <person name="Eiglmeier K."/>
            <person name="Emrich S."/>
            <person name="George P."/>
            <person name="Kennedy R.C."/>
            <person name="Mane S.P."/>
            <person name="Maslen G."/>
            <person name="Oringanje C."/>
            <person name="Qi Y."/>
            <person name="Settlage R."/>
            <person name="Tojo M."/>
            <person name="Tubio J.M."/>
            <person name="Unger M.F."/>
            <person name="Wang B."/>
            <person name="Vernick K.D."/>
            <person name="Ribeiro J.M."/>
            <person name="James A.A."/>
            <person name="Michel K."/>
            <person name="Riehle M.A."/>
            <person name="Luckhart S."/>
            <person name="Sharakhov I.V."/>
            <person name="Tu Z."/>
        </authorList>
    </citation>
    <scope>NUCLEOTIDE SEQUENCE [LARGE SCALE GENOMIC DNA]</scope>
    <source>
        <strain evidence="3">Indian</strain>
    </source>
</reference>
<dbReference type="VEuPathDB" id="VectorBase:ASTE009470"/>
<dbReference type="SMART" id="SM00360">
    <property type="entry name" value="RRM"/>
    <property type="match status" value="1"/>
</dbReference>
<dbReference type="CDD" id="cd12227">
    <property type="entry name" value="RRM_SCAF4_SCAF8"/>
    <property type="match status" value="1"/>
</dbReference>